<name>A0A1F4U8Y9_UNCW3</name>
<dbReference type="InterPro" id="IPR025497">
    <property type="entry name" value="PatA-like_N"/>
</dbReference>
<dbReference type="Proteomes" id="UP000177025">
    <property type="component" value="Unassembled WGS sequence"/>
</dbReference>
<feature type="repeat" description="TPR" evidence="3">
    <location>
        <begin position="244"/>
        <end position="277"/>
    </location>
</feature>
<dbReference type="InterPro" id="IPR019734">
    <property type="entry name" value="TPR_rpt"/>
</dbReference>
<evidence type="ECO:0000313" key="6">
    <source>
        <dbReference type="Proteomes" id="UP000177025"/>
    </source>
</evidence>
<feature type="repeat" description="TPR" evidence="3">
    <location>
        <begin position="346"/>
        <end position="379"/>
    </location>
</feature>
<keyword evidence="2 3" id="KW-0802">TPR repeat</keyword>
<dbReference type="PROSITE" id="PS50293">
    <property type="entry name" value="TPR_REGION"/>
    <property type="match status" value="2"/>
</dbReference>
<proteinExistence type="predicted"/>
<dbReference type="AlphaFoldDB" id="A0A1F4U8Y9"/>
<reference evidence="5 6" key="1">
    <citation type="journal article" date="2016" name="Nat. Commun.">
        <title>Thousands of microbial genomes shed light on interconnected biogeochemical processes in an aquifer system.</title>
        <authorList>
            <person name="Anantharaman K."/>
            <person name="Brown C.T."/>
            <person name="Hug L.A."/>
            <person name="Sharon I."/>
            <person name="Castelle C.J."/>
            <person name="Probst A.J."/>
            <person name="Thomas B.C."/>
            <person name="Singh A."/>
            <person name="Wilkins M.J."/>
            <person name="Karaoz U."/>
            <person name="Brodie E.L."/>
            <person name="Williams K.H."/>
            <person name="Hubbard S.S."/>
            <person name="Banfield J.F."/>
        </authorList>
    </citation>
    <scope>NUCLEOTIDE SEQUENCE [LARGE SCALE GENOMIC DNA]</scope>
</reference>
<accession>A0A1F4U8Y9</accession>
<feature type="domain" description="PatA-like N-terminal" evidence="4">
    <location>
        <begin position="85"/>
        <end position="160"/>
    </location>
</feature>
<dbReference type="Pfam" id="PF13432">
    <property type="entry name" value="TPR_16"/>
    <property type="match status" value="1"/>
</dbReference>
<dbReference type="PANTHER" id="PTHR36304:SF4">
    <property type="entry name" value="DUF4388 DOMAIN-CONTAINING PROTEIN"/>
    <property type="match status" value="1"/>
</dbReference>
<sequence length="530" mass="61060">MAIKGSLTEASLPDVIQLLAYSTKSGCLSVTDGRNFGNIFIKDGKIIYATILSRKQRLGDILVNKQIIDNETLSRALEIQKSARKKKLGEILIELGSIGREMLEKELKDQIEQTIFTMLTWESGYFNFEADLLPSPEEYTVVLSAQELLLEGARHIDEWRKIENKLPSFETVLIRHETDAKIPLTNEEARIIELIDGSRSIDDILKLSDLDFFETCRTIYGLLSAGFLEKPEKPLESKKVTADATEYKNLGFAFYKTEMFDEAEREYRKVLEIDYRDAEALFYLGMIELARGQYSAARDNFNKAAEVEPERISLLINLAYLNTKLNDYDTASSFLQKGLRLMPDNQKIRCNLGRIKYTTGKFDEAAVIFEEIMKKSPEIITPYIYLPVIMLHQERLDEAIELLKAANDRFPRFSFFCNNMAVIIEALDRPEDAEKLYRQALEINSKDERIIKNLADFYYEAQILGAAKELYERITEENRDWQVLFKMGNIYLRQGDQKNALSFWENALKLNPKSDIVIRNIEVLRKTGGK</sequence>
<dbReference type="Pfam" id="PF14332">
    <property type="entry name" value="DUF4388"/>
    <property type="match status" value="2"/>
</dbReference>
<keyword evidence="1" id="KW-0677">Repeat</keyword>
<organism evidence="5 6">
    <name type="scientific">candidate division WOR-3 bacterium RBG_13_43_14</name>
    <dbReference type="NCBI Taxonomy" id="1802590"/>
    <lineage>
        <taxon>Bacteria</taxon>
        <taxon>Bacteria division WOR-3</taxon>
    </lineage>
</organism>
<feature type="domain" description="PatA-like N-terminal" evidence="4">
    <location>
        <begin position="4"/>
        <end position="80"/>
    </location>
</feature>
<gene>
    <name evidence="5" type="ORF">A2Y85_02565</name>
</gene>
<evidence type="ECO:0000256" key="1">
    <source>
        <dbReference type="ARBA" id="ARBA00022737"/>
    </source>
</evidence>
<comment type="caution">
    <text evidence="5">The sequence shown here is derived from an EMBL/GenBank/DDBJ whole genome shotgun (WGS) entry which is preliminary data.</text>
</comment>
<dbReference type="PANTHER" id="PTHR36304">
    <property type="entry name" value="DOMAIN GTPASE-ACTIVATING PROTEIN, PUTATIVE-RELATED-RELATED"/>
    <property type="match status" value="1"/>
</dbReference>
<dbReference type="Gene3D" id="1.25.40.10">
    <property type="entry name" value="Tetratricopeptide repeat domain"/>
    <property type="match status" value="2"/>
</dbReference>
<dbReference type="Pfam" id="PF14559">
    <property type="entry name" value="TPR_19"/>
    <property type="match status" value="2"/>
</dbReference>
<evidence type="ECO:0000256" key="2">
    <source>
        <dbReference type="ARBA" id="ARBA00022803"/>
    </source>
</evidence>
<feature type="repeat" description="TPR" evidence="3">
    <location>
        <begin position="312"/>
        <end position="345"/>
    </location>
</feature>
<dbReference type="PROSITE" id="PS50005">
    <property type="entry name" value="TPR"/>
    <property type="match status" value="5"/>
</dbReference>
<protein>
    <recommendedName>
        <fullName evidence="4">PatA-like N-terminal domain-containing protein</fullName>
    </recommendedName>
</protein>
<dbReference type="InterPro" id="IPR011990">
    <property type="entry name" value="TPR-like_helical_dom_sf"/>
</dbReference>
<dbReference type="Pfam" id="PF07719">
    <property type="entry name" value="TPR_2"/>
    <property type="match status" value="1"/>
</dbReference>
<dbReference type="InterPro" id="IPR037257">
    <property type="entry name" value="T2SS_E_N_sf"/>
</dbReference>
<dbReference type="InterPro" id="IPR013105">
    <property type="entry name" value="TPR_2"/>
</dbReference>
<evidence type="ECO:0000259" key="4">
    <source>
        <dbReference type="Pfam" id="PF14332"/>
    </source>
</evidence>
<dbReference type="SUPFAM" id="SSF48452">
    <property type="entry name" value="TPR-like"/>
    <property type="match status" value="2"/>
</dbReference>
<feature type="repeat" description="TPR" evidence="3">
    <location>
        <begin position="278"/>
        <end position="311"/>
    </location>
</feature>
<feature type="repeat" description="TPR" evidence="3">
    <location>
        <begin position="481"/>
        <end position="514"/>
    </location>
</feature>
<dbReference type="SUPFAM" id="SSF160246">
    <property type="entry name" value="EspE N-terminal domain-like"/>
    <property type="match status" value="1"/>
</dbReference>
<evidence type="ECO:0000256" key="3">
    <source>
        <dbReference type="PROSITE-ProRule" id="PRU00339"/>
    </source>
</evidence>
<dbReference type="EMBL" id="MEUM01000107">
    <property type="protein sequence ID" value="OGC41416.1"/>
    <property type="molecule type" value="Genomic_DNA"/>
</dbReference>
<evidence type="ECO:0000313" key="5">
    <source>
        <dbReference type="EMBL" id="OGC41416.1"/>
    </source>
</evidence>
<dbReference type="SMART" id="SM00028">
    <property type="entry name" value="TPR"/>
    <property type="match status" value="6"/>
</dbReference>